<feature type="domain" description="VPS28 C-terminal" evidence="2">
    <location>
        <begin position="1"/>
        <end position="81"/>
    </location>
</feature>
<keyword evidence="1" id="KW-0653">Protein transport</keyword>
<reference evidence="3 4" key="1">
    <citation type="submission" date="2022-05" db="EMBL/GenBank/DDBJ databases">
        <authorList>
            <consortium name="Genoscope - CEA"/>
            <person name="William W."/>
        </authorList>
    </citation>
    <scope>NUCLEOTIDE SEQUENCE [LARGE SCALE GENOMIC DNA]</scope>
</reference>
<evidence type="ECO:0000259" key="2">
    <source>
        <dbReference type="PROSITE" id="PS51310"/>
    </source>
</evidence>
<keyword evidence="4" id="KW-1185">Reference proteome</keyword>
<accession>A0ABN8SDY7</accession>
<comment type="similarity">
    <text evidence="1">Belongs to the VPS28 family.</text>
</comment>
<evidence type="ECO:0000256" key="1">
    <source>
        <dbReference type="PROSITE-ProRule" id="PRU00642"/>
    </source>
</evidence>
<dbReference type="PROSITE" id="PS51310">
    <property type="entry name" value="VPS28_C"/>
    <property type="match status" value="1"/>
</dbReference>
<dbReference type="Gene3D" id="1.20.120.1130">
    <property type="match status" value="1"/>
</dbReference>
<dbReference type="Proteomes" id="UP001159405">
    <property type="component" value="Unassembled WGS sequence"/>
</dbReference>
<sequence>MDKLRLQIRAMDEIHPDLRDLMDTMNSLSSLPEDFDGKVKVNHWYETLSSMKASDELTDEQVRQMLFDLEQAYNSFNRSLQHT</sequence>
<organism evidence="3 4">
    <name type="scientific">Porites lobata</name>
    <dbReference type="NCBI Taxonomy" id="104759"/>
    <lineage>
        <taxon>Eukaryota</taxon>
        <taxon>Metazoa</taxon>
        <taxon>Cnidaria</taxon>
        <taxon>Anthozoa</taxon>
        <taxon>Hexacorallia</taxon>
        <taxon>Scleractinia</taxon>
        <taxon>Fungiina</taxon>
        <taxon>Poritidae</taxon>
        <taxon>Porites</taxon>
    </lineage>
</organism>
<dbReference type="PANTHER" id="PTHR12937">
    <property type="entry name" value="VACUOLAR PROTEIN SORTING 28, ISOFORM 2 VPS28"/>
    <property type="match status" value="1"/>
</dbReference>
<dbReference type="InterPro" id="IPR037206">
    <property type="entry name" value="VPS28_C_sf"/>
</dbReference>
<dbReference type="EMBL" id="CALNXK010000766">
    <property type="protein sequence ID" value="CAH3189803.1"/>
    <property type="molecule type" value="Genomic_DNA"/>
</dbReference>
<protein>
    <recommendedName>
        <fullName evidence="2">VPS28 C-terminal domain-containing protein</fullName>
    </recommendedName>
</protein>
<proteinExistence type="inferred from homology"/>
<keyword evidence="1" id="KW-0813">Transport</keyword>
<dbReference type="Pfam" id="PF03997">
    <property type="entry name" value="VPS28"/>
    <property type="match status" value="1"/>
</dbReference>
<name>A0ABN8SDY7_9CNID</name>
<dbReference type="PANTHER" id="PTHR12937:SF0">
    <property type="entry name" value="VACUOLAR PROTEIN SORTING-ASSOCIATED PROTEIN 28 HOMOLOG"/>
    <property type="match status" value="1"/>
</dbReference>
<comment type="caution">
    <text evidence="3">The sequence shown here is derived from an EMBL/GenBank/DDBJ whole genome shotgun (WGS) entry which is preliminary data.</text>
</comment>
<dbReference type="InterPro" id="IPR007143">
    <property type="entry name" value="Vps28"/>
</dbReference>
<evidence type="ECO:0000313" key="3">
    <source>
        <dbReference type="EMBL" id="CAH3189803.1"/>
    </source>
</evidence>
<gene>
    <name evidence="3" type="ORF">PLOB_00044688</name>
</gene>
<dbReference type="InterPro" id="IPR017899">
    <property type="entry name" value="VPS28_C"/>
</dbReference>
<dbReference type="SUPFAM" id="SSF140427">
    <property type="entry name" value="VPS28 C-terminal domain-like"/>
    <property type="match status" value="1"/>
</dbReference>
<evidence type="ECO:0000313" key="4">
    <source>
        <dbReference type="Proteomes" id="UP001159405"/>
    </source>
</evidence>